<reference evidence="1 2" key="2">
    <citation type="journal article" date="2017" name="Front. Plant Sci.">
        <title>Gene Classification and Mining of Molecular Markers Useful in Red Clover (Trifolium pratense) Breeding.</title>
        <authorList>
            <person name="Istvanek J."/>
            <person name="Dluhosova J."/>
            <person name="Dluhos P."/>
            <person name="Patkova L."/>
            <person name="Nedelnik J."/>
            <person name="Repkova J."/>
        </authorList>
    </citation>
    <scope>NUCLEOTIDE SEQUENCE [LARGE SCALE GENOMIC DNA]</scope>
    <source>
        <strain evidence="2">cv. Tatra</strain>
        <tissue evidence="1">Young leaves</tissue>
    </source>
</reference>
<evidence type="ECO:0000313" key="2">
    <source>
        <dbReference type="Proteomes" id="UP000236291"/>
    </source>
</evidence>
<dbReference type="EMBL" id="ASHM01150075">
    <property type="protein sequence ID" value="PNX62734.1"/>
    <property type="molecule type" value="Genomic_DNA"/>
</dbReference>
<dbReference type="AlphaFoldDB" id="A0A2K3K8Y5"/>
<proteinExistence type="predicted"/>
<comment type="caution">
    <text evidence="1">The sequence shown here is derived from an EMBL/GenBank/DDBJ whole genome shotgun (WGS) entry which is preliminary data.</text>
</comment>
<organism evidence="1 2">
    <name type="scientific">Trifolium pratense</name>
    <name type="common">Red clover</name>
    <dbReference type="NCBI Taxonomy" id="57577"/>
    <lineage>
        <taxon>Eukaryota</taxon>
        <taxon>Viridiplantae</taxon>
        <taxon>Streptophyta</taxon>
        <taxon>Embryophyta</taxon>
        <taxon>Tracheophyta</taxon>
        <taxon>Spermatophyta</taxon>
        <taxon>Magnoliopsida</taxon>
        <taxon>eudicotyledons</taxon>
        <taxon>Gunneridae</taxon>
        <taxon>Pentapetalae</taxon>
        <taxon>rosids</taxon>
        <taxon>fabids</taxon>
        <taxon>Fabales</taxon>
        <taxon>Fabaceae</taxon>
        <taxon>Papilionoideae</taxon>
        <taxon>50 kb inversion clade</taxon>
        <taxon>NPAAA clade</taxon>
        <taxon>Hologalegina</taxon>
        <taxon>IRL clade</taxon>
        <taxon>Trifolieae</taxon>
        <taxon>Trifolium</taxon>
    </lineage>
</organism>
<gene>
    <name evidence="1" type="ORF">L195_g061292</name>
</gene>
<reference evidence="1 2" key="1">
    <citation type="journal article" date="2014" name="Am. J. Bot.">
        <title>Genome assembly and annotation for red clover (Trifolium pratense; Fabaceae).</title>
        <authorList>
            <person name="Istvanek J."/>
            <person name="Jaros M."/>
            <person name="Krenek A."/>
            <person name="Repkova J."/>
        </authorList>
    </citation>
    <scope>NUCLEOTIDE SEQUENCE [LARGE SCALE GENOMIC DNA]</scope>
    <source>
        <strain evidence="2">cv. Tatra</strain>
        <tissue evidence="1">Young leaves</tissue>
    </source>
</reference>
<dbReference type="Proteomes" id="UP000236291">
    <property type="component" value="Unassembled WGS sequence"/>
</dbReference>
<name>A0A2K3K8Y5_TRIPR</name>
<protein>
    <submittedName>
        <fullName evidence="1">Uncharacterized protein</fullName>
    </submittedName>
</protein>
<feature type="non-terminal residue" evidence="1">
    <location>
        <position position="20"/>
    </location>
</feature>
<sequence length="20" mass="2109">MTAGDHGIVLCCIVIVTLHL</sequence>
<accession>A0A2K3K8Y5</accession>
<evidence type="ECO:0000313" key="1">
    <source>
        <dbReference type="EMBL" id="PNX62734.1"/>
    </source>
</evidence>